<evidence type="ECO:0000313" key="2">
    <source>
        <dbReference type="Proteomes" id="UP000317650"/>
    </source>
</evidence>
<reference evidence="1 2" key="1">
    <citation type="journal article" date="2019" name="Nat. Plants">
        <title>Genome sequencing of Musa balbisiana reveals subgenome evolution and function divergence in polyploid bananas.</title>
        <authorList>
            <person name="Yao X."/>
        </authorList>
    </citation>
    <scope>NUCLEOTIDE SEQUENCE [LARGE SCALE GENOMIC DNA]</scope>
    <source>
        <strain evidence="2">cv. DH-PKW</strain>
        <tissue evidence="1">Leaves</tissue>
    </source>
</reference>
<keyword evidence="2" id="KW-1185">Reference proteome</keyword>
<gene>
    <name evidence="1" type="ORF">C4D60_Mb06t24070</name>
</gene>
<organism evidence="1 2">
    <name type="scientific">Musa balbisiana</name>
    <name type="common">Banana</name>
    <dbReference type="NCBI Taxonomy" id="52838"/>
    <lineage>
        <taxon>Eukaryota</taxon>
        <taxon>Viridiplantae</taxon>
        <taxon>Streptophyta</taxon>
        <taxon>Embryophyta</taxon>
        <taxon>Tracheophyta</taxon>
        <taxon>Spermatophyta</taxon>
        <taxon>Magnoliopsida</taxon>
        <taxon>Liliopsida</taxon>
        <taxon>Zingiberales</taxon>
        <taxon>Musaceae</taxon>
        <taxon>Musa</taxon>
    </lineage>
</organism>
<dbReference type="AlphaFoldDB" id="A0A4S8IRJ1"/>
<name>A0A4S8IRJ1_MUSBA</name>
<dbReference type="Proteomes" id="UP000317650">
    <property type="component" value="Chromosome 6"/>
</dbReference>
<evidence type="ECO:0000313" key="1">
    <source>
        <dbReference type="EMBL" id="THU50794.1"/>
    </source>
</evidence>
<comment type="caution">
    <text evidence="1">The sequence shown here is derived from an EMBL/GenBank/DDBJ whole genome shotgun (WGS) entry which is preliminary data.</text>
</comment>
<dbReference type="EMBL" id="PYDT01000009">
    <property type="protein sequence ID" value="THU50794.1"/>
    <property type="molecule type" value="Genomic_DNA"/>
</dbReference>
<proteinExistence type="predicted"/>
<sequence length="206" mass="22597">MKMPSRILRDKVNMEVIKPWITISWACCTVSVYHVASSERCILMVGAKIPYNTRYRNLSLVSDLSSEKTRVIAKSLMIAGRVNNFMSWPRAVAACPGSEWRESPGRFLGTVEVVDPLVDFGREKGTSFLRKGLHACKSATRLVLVPAHRSVGSSARPSDDQVSDVEKSGFYGVFPLSLRLRTRGILYGGLSVTGGRHEAEGHDAGG</sequence>
<protein>
    <submittedName>
        <fullName evidence="1">Uncharacterized protein</fullName>
    </submittedName>
</protein>
<accession>A0A4S8IRJ1</accession>